<feature type="compositionally biased region" description="Basic residues" evidence="1">
    <location>
        <begin position="323"/>
        <end position="338"/>
    </location>
</feature>
<dbReference type="KEGG" id="ccro:CMC5_011420"/>
<feature type="compositionally biased region" description="Low complexity" evidence="1">
    <location>
        <begin position="1"/>
        <end position="11"/>
    </location>
</feature>
<feature type="compositionally biased region" description="Basic residues" evidence="1">
    <location>
        <begin position="243"/>
        <end position="269"/>
    </location>
</feature>
<gene>
    <name evidence="2" type="ORF">CMC5_011420</name>
</gene>
<dbReference type="STRING" id="52.CMC5_011420"/>
<name>A0A0K1E807_CHOCO</name>
<feature type="compositionally biased region" description="Basic residues" evidence="1">
    <location>
        <begin position="383"/>
        <end position="397"/>
    </location>
</feature>
<organism evidence="2 3">
    <name type="scientific">Chondromyces crocatus</name>
    <dbReference type="NCBI Taxonomy" id="52"/>
    <lineage>
        <taxon>Bacteria</taxon>
        <taxon>Pseudomonadati</taxon>
        <taxon>Myxococcota</taxon>
        <taxon>Polyangia</taxon>
        <taxon>Polyangiales</taxon>
        <taxon>Polyangiaceae</taxon>
        <taxon>Chondromyces</taxon>
    </lineage>
</organism>
<feature type="compositionally biased region" description="Basic residues" evidence="1">
    <location>
        <begin position="12"/>
        <end position="22"/>
    </location>
</feature>
<feature type="region of interest" description="Disordered" evidence="1">
    <location>
        <begin position="243"/>
        <end position="296"/>
    </location>
</feature>
<feature type="compositionally biased region" description="Low complexity" evidence="1">
    <location>
        <begin position="339"/>
        <end position="368"/>
    </location>
</feature>
<feature type="region of interest" description="Disordered" evidence="1">
    <location>
        <begin position="1"/>
        <end position="23"/>
    </location>
</feature>
<evidence type="ECO:0000313" key="2">
    <source>
        <dbReference type="EMBL" id="AKT37016.1"/>
    </source>
</evidence>
<dbReference type="EMBL" id="CP012159">
    <property type="protein sequence ID" value="AKT37016.1"/>
    <property type="molecule type" value="Genomic_DNA"/>
</dbReference>
<reference evidence="2 3" key="1">
    <citation type="submission" date="2015-07" db="EMBL/GenBank/DDBJ databases">
        <title>Genome analysis of myxobacterium Chondromyces crocatus Cm c5 reveals a high potential for natural compound synthesis and the genetic basis for the loss of fruiting body formation.</title>
        <authorList>
            <person name="Zaburannyi N."/>
            <person name="Bunk B."/>
            <person name="Maier J."/>
            <person name="Overmann J."/>
            <person name="Mueller R."/>
        </authorList>
    </citation>
    <scope>NUCLEOTIDE SEQUENCE [LARGE SCALE GENOMIC DNA]</scope>
    <source>
        <strain evidence="2 3">Cm c5</strain>
    </source>
</reference>
<dbReference type="AlphaFoldDB" id="A0A0K1E807"/>
<feature type="compositionally biased region" description="Basic residues" evidence="1">
    <location>
        <begin position="58"/>
        <end position="73"/>
    </location>
</feature>
<evidence type="ECO:0000313" key="3">
    <source>
        <dbReference type="Proteomes" id="UP000067626"/>
    </source>
</evidence>
<feature type="region of interest" description="Disordered" evidence="1">
    <location>
        <begin position="316"/>
        <end position="421"/>
    </location>
</feature>
<dbReference type="Proteomes" id="UP000067626">
    <property type="component" value="Chromosome"/>
</dbReference>
<proteinExistence type="predicted"/>
<feature type="compositionally biased region" description="Polar residues" evidence="1">
    <location>
        <begin position="398"/>
        <end position="408"/>
    </location>
</feature>
<accession>A0A0K1E807</accession>
<evidence type="ECO:0000256" key="1">
    <source>
        <dbReference type="SAM" id="MobiDB-lite"/>
    </source>
</evidence>
<feature type="region of interest" description="Disordered" evidence="1">
    <location>
        <begin position="58"/>
        <end position="79"/>
    </location>
</feature>
<sequence>MRCSMPTASKRSSSRARPRTRPHVLLPARRLPAFHPSPRSPASALLPSLRLSLCKRPSRKRLLRKRPSSRRPKACAMRPSPQEIPFLTRSSAPCAWARKRCPSSLRALQPSRSPRPHRRDLARALSFPCRGLPRPSRRLEGPAPRKTLSRIRSSVPCVWKRKRCPSSLRALQPSRSLRSHRQDPPRALSFRCRSPQRTTMILSLARSSVLVSRPSTSCRFLRLARVRRALPWAGPARVILPQRRTRRSRSARCNRLRPRHPVSSRKTRSTRPPWERSLPQETLFPFRPPPPGQRLRKRLHGLRLPMLDLPRHLLVARSQRLSQRPRRQRRRLHHHRGPRGQTSTSTSTPPSAPSSPSFLARSRPPSSATVCTNRRAGLPSIPHGKRGSRPMRARTPRGKSTTGASTPTGPRRSAREVVEAS</sequence>
<keyword evidence="3" id="KW-1185">Reference proteome</keyword>
<protein>
    <submittedName>
        <fullName evidence="2">Uncharacterized protein</fullName>
    </submittedName>
</protein>